<evidence type="ECO:0000313" key="3">
    <source>
        <dbReference type="Proteomes" id="UP001054889"/>
    </source>
</evidence>
<feature type="compositionally biased region" description="Acidic residues" evidence="1">
    <location>
        <begin position="55"/>
        <end position="68"/>
    </location>
</feature>
<comment type="caution">
    <text evidence="2">The sequence shown here is derived from an EMBL/GenBank/DDBJ whole genome shotgun (WGS) entry which is preliminary data.</text>
</comment>
<dbReference type="EMBL" id="BQKI01000004">
    <property type="protein sequence ID" value="GJM94172.1"/>
    <property type="molecule type" value="Genomic_DNA"/>
</dbReference>
<sequence>MSCSRYLRKFIGKNTPTPSTMTVVKNLMLCTLRSTHTPLSQETRPIWEGKQRQEAEEEGLLPEDEDADEKGRRQLRVEPRSGVDLLLGAAPRSANYNNTVVAPTLEVARQAASARAIMVPSARRWPQS</sequence>
<evidence type="ECO:0000313" key="2">
    <source>
        <dbReference type="EMBL" id="GJM94172.1"/>
    </source>
</evidence>
<proteinExistence type="predicted"/>
<feature type="compositionally biased region" description="Basic and acidic residues" evidence="1">
    <location>
        <begin position="45"/>
        <end position="54"/>
    </location>
</feature>
<dbReference type="Proteomes" id="UP001054889">
    <property type="component" value="Unassembled WGS sequence"/>
</dbReference>
<accession>A0AAV5C7U9</accession>
<gene>
    <name evidence="2" type="primary">ga10793</name>
    <name evidence="2" type="ORF">PR202_ga10793</name>
</gene>
<evidence type="ECO:0000256" key="1">
    <source>
        <dbReference type="SAM" id="MobiDB-lite"/>
    </source>
</evidence>
<protein>
    <submittedName>
        <fullName evidence="2">Uncharacterized protein</fullName>
    </submittedName>
</protein>
<organism evidence="2 3">
    <name type="scientific">Eleusine coracana subsp. coracana</name>
    <dbReference type="NCBI Taxonomy" id="191504"/>
    <lineage>
        <taxon>Eukaryota</taxon>
        <taxon>Viridiplantae</taxon>
        <taxon>Streptophyta</taxon>
        <taxon>Embryophyta</taxon>
        <taxon>Tracheophyta</taxon>
        <taxon>Spermatophyta</taxon>
        <taxon>Magnoliopsida</taxon>
        <taxon>Liliopsida</taxon>
        <taxon>Poales</taxon>
        <taxon>Poaceae</taxon>
        <taxon>PACMAD clade</taxon>
        <taxon>Chloridoideae</taxon>
        <taxon>Cynodonteae</taxon>
        <taxon>Eleusininae</taxon>
        <taxon>Eleusine</taxon>
    </lineage>
</organism>
<reference evidence="2" key="1">
    <citation type="journal article" date="2018" name="DNA Res.">
        <title>Multiple hybrid de novo genome assembly of finger millet, an orphan allotetraploid crop.</title>
        <authorList>
            <person name="Hatakeyama M."/>
            <person name="Aluri S."/>
            <person name="Balachadran M.T."/>
            <person name="Sivarajan S.R."/>
            <person name="Patrignani A."/>
            <person name="Gruter S."/>
            <person name="Poveda L."/>
            <person name="Shimizu-Inatsugi R."/>
            <person name="Baeten J."/>
            <person name="Francoijs K.J."/>
            <person name="Nataraja K.N."/>
            <person name="Reddy Y.A.N."/>
            <person name="Phadnis S."/>
            <person name="Ravikumar R.L."/>
            <person name="Schlapbach R."/>
            <person name="Sreeman S.M."/>
            <person name="Shimizu K.K."/>
        </authorList>
    </citation>
    <scope>NUCLEOTIDE SEQUENCE</scope>
</reference>
<reference evidence="2" key="2">
    <citation type="submission" date="2021-12" db="EMBL/GenBank/DDBJ databases">
        <title>Resequencing data analysis of finger millet.</title>
        <authorList>
            <person name="Hatakeyama M."/>
            <person name="Aluri S."/>
            <person name="Balachadran M.T."/>
            <person name="Sivarajan S.R."/>
            <person name="Poveda L."/>
            <person name="Shimizu-Inatsugi R."/>
            <person name="Schlapbach R."/>
            <person name="Sreeman S.M."/>
            <person name="Shimizu K.K."/>
        </authorList>
    </citation>
    <scope>NUCLEOTIDE SEQUENCE</scope>
</reference>
<dbReference type="AlphaFoldDB" id="A0AAV5C7U9"/>
<keyword evidence="3" id="KW-1185">Reference proteome</keyword>
<feature type="region of interest" description="Disordered" evidence="1">
    <location>
        <begin position="40"/>
        <end position="76"/>
    </location>
</feature>
<name>A0AAV5C7U9_ELECO</name>